<reference evidence="6" key="1">
    <citation type="journal article" date="2008" name="Nat. Genet.">
        <title>The Pristionchus pacificus genome provides a unique perspective on nematode lifestyle and parasitism.</title>
        <authorList>
            <person name="Dieterich C."/>
            <person name="Clifton S.W."/>
            <person name="Schuster L.N."/>
            <person name="Chinwalla A."/>
            <person name="Delehaunty K."/>
            <person name="Dinkelacker I."/>
            <person name="Fulton L."/>
            <person name="Fulton R."/>
            <person name="Godfrey J."/>
            <person name="Minx P."/>
            <person name="Mitreva M."/>
            <person name="Roeseler W."/>
            <person name="Tian H."/>
            <person name="Witte H."/>
            <person name="Yang S.P."/>
            <person name="Wilson R.K."/>
            <person name="Sommer R.J."/>
        </authorList>
    </citation>
    <scope>NUCLEOTIDE SEQUENCE [LARGE SCALE GENOMIC DNA]</scope>
    <source>
        <strain evidence="6">PS312</strain>
    </source>
</reference>
<reference evidence="5" key="2">
    <citation type="submission" date="2022-06" db="UniProtKB">
        <authorList>
            <consortium name="EnsemblMetazoa"/>
        </authorList>
    </citation>
    <scope>IDENTIFICATION</scope>
    <source>
        <strain evidence="5">PS312</strain>
    </source>
</reference>
<feature type="transmembrane region" description="Helical" evidence="4">
    <location>
        <begin position="828"/>
        <end position="852"/>
    </location>
</feature>
<feature type="compositionally biased region" description="Polar residues" evidence="3">
    <location>
        <begin position="9"/>
        <end position="22"/>
    </location>
</feature>
<feature type="transmembrane region" description="Helical" evidence="4">
    <location>
        <begin position="321"/>
        <end position="342"/>
    </location>
</feature>
<sequence>MPSAAGKRPSTSVNDLEASTVSPIKPKKSIDSIDEESKTDVIDDEEDDGRCCIPFRFIVIFVGLLCLVALQANITVINLAFVCMSEDDSGLYMGNNGTLINRFVYTPKQKGYIISAVAVGTFIGAIVFNWLHAKFGARWPFFIAGLISAVSTVAIPVMAEQSITMLVAVRFVQGFAFAADFAAVGVICVRWAPLKETAIAFTLTNPIVGAFCTSQWGWRAAFYAFGAVTTLLFLLFLVVYKDDPHKHKAVSPRELAVIEKDKTAEHLYRDGFVPYKEICMDRTVLVVWLNSMIEINTAVLLLTYAPIYFSKVLGFTITETSYYASLGAIFHAAIKMSVGYLSDSMGCFSERAKLIFFNTIAAGVAAFTCAGIGFAPSREAGVFMLTLTASIMAANAGGFFKCGALVSRQYAHFVLATMQMMKCAAHIIGPTMVTLLTDYDGDAKGWRNVFILNCVLMLCANFLFYPFATDKPAEFTKITKESRRLEIDERRREKEERKAEKTNIRLPNSFPFVVPLLFHRSYIVRGFLFVTFKNLTVKFYITFIIDSLIERLSLDLVAILPLTITIKVNQPYSMSVDDEPTVCCSRFRYVILLLGLLCLVVLQANVLLINLAFICMSDDPSGVYDTGNGTTRNRFDYDPKEKGLIISIVAVGTILGAFLFNWLHQKFGARLPFFAAGIISAAVTFATPTLAESSYYAFIAGRFLLGVSFSADFAAAGVICVVWAPLAETATFLGVLLSFGPIAFSFTNPVVGAFCTSSLGWRGSFYTFGVITCVLFTIWIILYRDEPRNHKMVPKSELSLIEQDKTDEHVNRDGFVPYWEVCTNPTIIVVWVNSLIEVNTVIILLTYAPTYFNKVLGFSVAETSFYSSLGSIIHSPLKILVAVISDYVTCVPEKWKLCFFNTIATALAGLACLSIGFVPSKEMGVAALTLCCTLMAANSGGFFKCGALVSRQYGHFVMSQMQMTKCFAHLIGPTMVSLLTSSDHDHDGIIIIAFEVKELLGWRNVYMVNCILLFIANFLFYPFATGEPAAFTKITKESRRQDKEMKKEERRNKKIAKQESLEMTNIPI</sequence>
<feature type="transmembrane region" description="Helical" evidence="4">
    <location>
        <begin position="897"/>
        <end position="918"/>
    </location>
</feature>
<dbReference type="GO" id="GO:0016020">
    <property type="term" value="C:membrane"/>
    <property type="evidence" value="ECO:0007669"/>
    <property type="project" value="UniProtKB-SubCell"/>
</dbReference>
<feature type="transmembrane region" description="Helical" evidence="4">
    <location>
        <begin position="354"/>
        <end position="374"/>
    </location>
</feature>
<gene>
    <name evidence="5" type="primary">WBGene00107269</name>
</gene>
<feature type="transmembrane region" description="Helical" evidence="4">
    <location>
        <begin position="589"/>
        <end position="614"/>
    </location>
</feature>
<protein>
    <submittedName>
        <fullName evidence="5">Membrane transporter</fullName>
    </submittedName>
</protein>
<dbReference type="PROSITE" id="PS50850">
    <property type="entry name" value="MFS"/>
    <property type="match status" value="1"/>
</dbReference>
<proteinExistence type="predicted"/>
<keyword evidence="4" id="KW-0472">Membrane</keyword>
<feature type="transmembrane region" description="Helical" evidence="4">
    <location>
        <begin position="763"/>
        <end position="782"/>
    </location>
</feature>
<dbReference type="AlphaFoldDB" id="A0A2A6C817"/>
<dbReference type="Gene3D" id="1.20.1250.20">
    <property type="entry name" value="MFS general substrate transporter like domains"/>
    <property type="match status" value="4"/>
</dbReference>
<dbReference type="Proteomes" id="UP000005239">
    <property type="component" value="Unassembled WGS sequence"/>
</dbReference>
<evidence type="ECO:0000313" key="5">
    <source>
        <dbReference type="EnsemblMetazoa" id="PPA17715.1"/>
    </source>
</evidence>
<organism evidence="5 6">
    <name type="scientific">Pristionchus pacificus</name>
    <name type="common">Parasitic nematode worm</name>
    <dbReference type="NCBI Taxonomy" id="54126"/>
    <lineage>
        <taxon>Eukaryota</taxon>
        <taxon>Metazoa</taxon>
        <taxon>Ecdysozoa</taxon>
        <taxon>Nematoda</taxon>
        <taxon>Chromadorea</taxon>
        <taxon>Rhabditida</taxon>
        <taxon>Rhabditina</taxon>
        <taxon>Diplogasteromorpha</taxon>
        <taxon>Diplogasteroidea</taxon>
        <taxon>Neodiplogasteridae</taxon>
        <taxon>Pristionchus</taxon>
    </lineage>
</organism>
<keyword evidence="4" id="KW-1133">Transmembrane helix</keyword>
<evidence type="ECO:0000313" key="6">
    <source>
        <dbReference type="Proteomes" id="UP000005239"/>
    </source>
</evidence>
<evidence type="ECO:0000256" key="3">
    <source>
        <dbReference type="SAM" id="MobiDB-lite"/>
    </source>
</evidence>
<name>A0A2A6C817_PRIPA</name>
<feature type="compositionally biased region" description="Basic and acidic residues" evidence="3">
    <location>
        <begin position="28"/>
        <end position="41"/>
    </location>
</feature>
<feature type="transmembrane region" description="Helical" evidence="4">
    <location>
        <begin position="671"/>
        <end position="691"/>
    </location>
</feature>
<feature type="transmembrane region" description="Helical" evidence="4">
    <location>
        <begin position="864"/>
        <end position="885"/>
    </location>
</feature>
<keyword evidence="2" id="KW-0175">Coiled coil</keyword>
<feature type="transmembrane region" description="Helical" evidence="4">
    <location>
        <begin position="380"/>
        <end position="398"/>
    </location>
</feature>
<feature type="compositionally biased region" description="Basic and acidic residues" evidence="3">
    <location>
        <begin position="1038"/>
        <end position="1060"/>
    </location>
</feature>
<dbReference type="PANTHER" id="PTHR45757">
    <property type="entry name" value="PROTEIN CBG23364-RELATED"/>
    <property type="match status" value="1"/>
</dbReference>
<accession>A0A2A6C817</accession>
<accession>A0A8R1YKM9</accession>
<keyword evidence="6" id="KW-1185">Reference proteome</keyword>
<dbReference type="InterPro" id="IPR011701">
    <property type="entry name" value="MFS"/>
</dbReference>
<evidence type="ECO:0000256" key="4">
    <source>
        <dbReference type="SAM" id="Phobius"/>
    </source>
</evidence>
<comment type="subcellular location">
    <subcellularLocation>
        <location evidence="1">Membrane</location>
        <topology evidence="1">Multi-pass membrane protein</topology>
    </subcellularLocation>
</comment>
<feature type="transmembrane region" description="Helical" evidence="4">
    <location>
        <begin position="644"/>
        <end position="664"/>
    </location>
</feature>
<evidence type="ECO:0000256" key="1">
    <source>
        <dbReference type="ARBA" id="ARBA00004141"/>
    </source>
</evidence>
<feature type="transmembrane region" description="Helical" evidence="4">
    <location>
        <begin position="222"/>
        <end position="240"/>
    </location>
</feature>
<dbReference type="GO" id="GO:0022857">
    <property type="term" value="F:transmembrane transporter activity"/>
    <property type="evidence" value="ECO:0007669"/>
    <property type="project" value="InterPro"/>
</dbReference>
<keyword evidence="4" id="KW-0812">Transmembrane</keyword>
<feature type="transmembrane region" description="Helical" evidence="4">
    <location>
        <begin position="198"/>
        <end position="216"/>
    </location>
</feature>
<feature type="transmembrane region" description="Helical" evidence="4">
    <location>
        <begin position="112"/>
        <end position="132"/>
    </location>
</feature>
<feature type="region of interest" description="Disordered" evidence="3">
    <location>
        <begin position="1038"/>
        <end position="1068"/>
    </location>
</feature>
<evidence type="ECO:0000256" key="2">
    <source>
        <dbReference type="SAM" id="Coils"/>
    </source>
</evidence>
<feature type="region of interest" description="Disordered" evidence="3">
    <location>
        <begin position="1"/>
        <end position="41"/>
    </location>
</feature>
<feature type="transmembrane region" description="Helical" evidence="4">
    <location>
        <begin position="410"/>
        <end position="429"/>
    </location>
</feature>
<feature type="transmembrane region" description="Helical" evidence="4">
    <location>
        <begin position="171"/>
        <end position="191"/>
    </location>
</feature>
<feature type="coiled-coil region" evidence="2">
    <location>
        <begin position="478"/>
        <end position="505"/>
    </location>
</feature>
<feature type="transmembrane region" description="Helical" evidence="4">
    <location>
        <begin position="1005"/>
        <end position="1024"/>
    </location>
</feature>
<feature type="transmembrane region" description="Helical" evidence="4">
    <location>
        <begin position="57"/>
        <end position="81"/>
    </location>
</feature>
<dbReference type="EnsemblMetazoa" id="PPA17715.1">
    <property type="protein sequence ID" value="PPA17715.1"/>
    <property type="gene ID" value="WBGene00107269"/>
</dbReference>
<feature type="transmembrane region" description="Helical" evidence="4">
    <location>
        <begin position="139"/>
        <end position="159"/>
    </location>
</feature>
<dbReference type="Pfam" id="PF07690">
    <property type="entry name" value="MFS_1"/>
    <property type="match status" value="2"/>
</dbReference>
<feature type="transmembrane region" description="Helical" evidence="4">
    <location>
        <begin position="731"/>
        <end position="751"/>
    </location>
</feature>
<feature type="transmembrane region" description="Helical" evidence="4">
    <location>
        <begin position="449"/>
        <end position="468"/>
    </location>
</feature>
<dbReference type="InterPro" id="IPR036259">
    <property type="entry name" value="MFS_trans_sf"/>
</dbReference>
<feature type="transmembrane region" description="Helical" evidence="4">
    <location>
        <begin position="703"/>
        <end position="724"/>
    </location>
</feature>
<feature type="transmembrane region" description="Helical" evidence="4">
    <location>
        <begin position="924"/>
        <end position="943"/>
    </location>
</feature>
<dbReference type="SUPFAM" id="SSF103473">
    <property type="entry name" value="MFS general substrate transporter"/>
    <property type="match status" value="2"/>
</dbReference>
<dbReference type="InterPro" id="IPR020846">
    <property type="entry name" value="MFS_dom"/>
</dbReference>
<feature type="transmembrane region" description="Helical" evidence="4">
    <location>
        <begin position="285"/>
        <end position="309"/>
    </location>
</feature>
<dbReference type="PANTHER" id="PTHR45757:SF17">
    <property type="entry name" value="MAJOR FACILITATOR SUPERFAMILY (MFS) PROFILE DOMAIN-CONTAINING PROTEIN"/>
    <property type="match status" value="1"/>
</dbReference>